<evidence type="ECO:0000259" key="1">
    <source>
        <dbReference type="Pfam" id="PF12937"/>
    </source>
</evidence>
<evidence type="ECO:0000313" key="3">
    <source>
        <dbReference type="Proteomes" id="UP000078512"/>
    </source>
</evidence>
<dbReference type="InterPro" id="IPR032675">
    <property type="entry name" value="LRR_dom_sf"/>
</dbReference>
<dbReference type="InterPro" id="IPR036047">
    <property type="entry name" value="F-box-like_dom_sf"/>
</dbReference>
<protein>
    <recommendedName>
        <fullName evidence="1">F-box domain-containing protein</fullName>
    </recommendedName>
</protein>
<dbReference type="Pfam" id="PF12937">
    <property type="entry name" value="F-box-like"/>
    <property type="match status" value="1"/>
</dbReference>
<dbReference type="AlphaFoldDB" id="A0A197JVG8"/>
<keyword evidence="3" id="KW-1185">Reference proteome</keyword>
<dbReference type="CDD" id="cd09917">
    <property type="entry name" value="F-box_SF"/>
    <property type="match status" value="1"/>
</dbReference>
<dbReference type="EMBL" id="KV442049">
    <property type="protein sequence ID" value="OAQ28284.1"/>
    <property type="molecule type" value="Genomic_DNA"/>
</dbReference>
<sequence length="637" mass="73317">MPNTPSRTSADMAHLPDILTHIGSLLTPPDLLNCVQVCRLWNDVFILPLYHTLDDSKYSWPAIMSEYDSEDTAGKKDEEWIRKVLYKYGHLVRHFSVSWTQLIDCAFDVGTFTRLHSISTSFIWTRQSKRKQSEFLHRMSLVEGEGGLPQGSGGGEVPRRVMLSPLFADALTPTSAVWKTVREQEQNWETIQKLLLLVTRNPGLRRLKLDRSLKNLAGIQDMSCIYQILRTLPELTTFENSFLAVDFGRVLDLTPKLRTFDFAVAINNNNLLLATPYPQLRSLNVDCFMESRTFFILLNNLPHLDRLSFHGFNNRSEFCLAGPRILNNIPSRLRILRFLSQTNSEDQYIADHVLPWLPHLTEFRIDVLTTIIARALVCHCPMLEIFEATNEESLQEEYSNWPLERDTASILFSGCSRLKVFDGIHHEIDAEKMITLPIVCQDLVVFRCQIRGVPRLSLSEQRSIMVQETGSSGWSEEQEAGYRKQERSRDIQQQVFDRLASLKRLKTVDLGFEYRDLDIFFQHGSSGREKAAQGDYDYGSPFADTLELSLDSGLDRLGALTDLEVFGFESLDHRIGRAELAWMGTHWPRLKVMRGIHEDRKVLRVKRPIDSYKEGLRIYMQTLRSDVVHEAVELLDY</sequence>
<dbReference type="InterPro" id="IPR001810">
    <property type="entry name" value="F-box_dom"/>
</dbReference>
<dbReference type="SUPFAM" id="SSF81383">
    <property type="entry name" value="F-box domain"/>
    <property type="match status" value="1"/>
</dbReference>
<dbReference type="Proteomes" id="UP000078512">
    <property type="component" value="Unassembled WGS sequence"/>
</dbReference>
<gene>
    <name evidence="2" type="ORF">K457DRAFT_33055</name>
</gene>
<dbReference type="OrthoDB" id="2382874at2759"/>
<feature type="domain" description="F-box" evidence="1">
    <location>
        <begin position="16"/>
        <end position="53"/>
    </location>
</feature>
<organism evidence="2 3">
    <name type="scientific">Linnemannia elongata AG-77</name>
    <dbReference type="NCBI Taxonomy" id="1314771"/>
    <lineage>
        <taxon>Eukaryota</taxon>
        <taxon>Fungi</taxon>
        <taxon>Fungi incertae sedis</taxon>
        <taxon>Mucoromycota</taxon>
        <taxon>Mortierellomycotina</taxon>
        <taxon>Mortierellomycetes</taxon>
        <taxon>Mortierellales</taxon>
        <taxon>Mortierellaceae</taxon>
        <taxon>Linnemannia</taxon>
    </lineage>
</organism>
<name>A0A197JVG8_9FUNG</name>
<evidence type="ECO:0000313" key="2">
    <source>
        <dbReference type="EMBL" id="OAQ28284.1"/>
    </source>
</evidence>
<dbReference type="Gene3D" id="1.20.1280.50">
    <property type="match status" value="1"/>
</dbReference>
<reference evidence="2 3" key="1">
    <citation type="submission" date="2016-05" db="EMBL/GenBank/DDBJ databases">
        <title>Genome sequencing reveals origins of a unique bacterial endosymbiosis in the earliest lineages of terrestrial Fungi.</title>
        <authorList>
            <consortium name="DOE Joint Genome Institute"/>
            <person name="Uehling J."/>
            <person name="Gryganskyi A."/>
            <person name="Hameed K."/>
            <person name="Tschaplinski T."/>
            <person name="Misztal P."/>
            <person name="Wu S."/>
            <person name="Desiro A."/>
            <person name="Vande Pol N."/>
            <person name="Du Z.-Y."/>
            <person name="Zienkiewicz A."/>
            <person name="Zienkiewicz K."/>
            <person name="Morin E."/>
            <person name="Tisserant E."/>
            <person name="Splivallo R."/>
            <person name="Hainaut M."/>
            <person name="Henrissat B."/>
            <person name="Ohm R."/>
            <person name="Kuo A."/>
            <person name="Yan J."/>
            <person name="Lipzen A."/>
            <person name="Nolan M."/>
            <person name="Labutti K."/>
            <person name="Barry K."/>
            <person name="Goldstein A."/>
            <person name="Labbe J."/>
            <person name="Schadt C."/>
            <person name="Tuskan G."/>
            <person name="Grigoriev I."/>
            <person name="Martin F."/>
            <person name="Vilgalys R."/>
            <person name="Bonito G."/>
        </authorList>
    </citation>
    <scope>NUCLEOTIDE SEQUENCE [LARGE SCALE GENOMIC DNA]</scope>
    <source>
        <strain evidence="2 3">AG-77</strain>
    </source>
</reference>
<dbReference type="Gene3D" id="3.80.10.10">
    <property type="entry name" value="Ribonuclease Inhibitor"/>
    <property type="match status" value="1"/>
</dbReference>
<proteinExistence type="predicted"/>
<accession>A0A197JVG8</accession>